<keyword evidence="5" id="KW-1185">Reference proteome</keyword>
<evidence type="ECO:0000313" key="2">
    <source>
        <dbReference type="EMBL" id="GLG04016.1"/>
    </source>
</evidence>
<keyword evidence="1" id="KW-0812">Transmembrane</keyword>
<keyword evidence="1" id="KW-0472">Membrane</keyword>
<evidence type="ECO:0000313" key="5">
    <source>
        <dbReference type="Proteomes" id="UP001145145"/>
    </source>
</evidence>
<dbReference type="Proteomes" id="UP001145094">
    <property type="component" value="Unassembled WGS sequence"/>
</dbReference>
<accession>A0A9W6FG91</accession>
<dbReference type="RefSeq" id="WP_087168965.1">
    <property type="nucleotide sequence ID" value="NZ_BSBO01000009.1"/>
</dbReference>
<reference evidence="2" key="1">
    <citation type="submission" date="2022-11" db="EMBL/GenBank/DDBJ databases">
        <title>Draft genome sequence of Sellimonas catena strain 12EGH17.</title>
        <authorList>
            <person name="Atsushi H."/>
            <person name="Moriya O."/>
            <person name="Mitsuo S."/>
        </authorList>
    </citation>
    <scope>NUCLEOTIDE SEQUENCE</scope>
    <source>
        <strain evidence="2">12EGH17</strain>
    </source>
</reference>
<dbReference type="EMBL" id="BSCH01000013">
    <property type="protein sequence ID" value="GLG90726.1"/>
    <property type="molecule type" value="Genomic_DNA"/>
</dbReference>
<feature type="transmembrane region" description="Helical" evidence="1">
    <location>
        <begin position="56"/>
        <end position="75"/>
    </location>
</feature>
<sequence>MEKEEVLLKSRKENKIVDERERNVQMWAGRMAAGFGIFMCAVLSILASWADKGENYSAWIIFCTIYGSMELMMFLKLRNKWDLILAVIEIGGGILFFIAYLKELF</sequence>
<dbReference type="InterPro" id="IPR045620">
    <property type="entry name" value="DUF6442"/>
</dbReference>
<reference evidence="2" key="2">
    <citation type="submission" date="2022-11" db="EMBL/GenBank/DDBJ databases">
        <title>Draft genome sequence of Sellimonas catena strain 12EGH17.</title>
        <authorList>
            <person name="Hisatomi A."/>
            <person name="Ohkuma M."/>
            <person name="Sakamoto M."/>
        </authorList>
    </citation>
    <scope>NUCLEOTIDE SEQUENCE</scope>
    <source>
        <strain evidence="2">12EGH17</strain>
    </source>
</reference>
<dbReference type="EMBL" id="BSBO01000009">
    <property type="protein sequence ID" value="GLG04016.1"/>
    <property type="molecule type" value="Genomic_DNA"/>
</dbReference>
<evidence type="ECO:0000256" key="1">
    <source>
        <dbReference type="SAM" id="Phobius"/>
    </source>
</evidence>
<feature type="transmembrane region" description="Helical" evidence="1">
    <location>
        <begin position="31"/>
        <end position="50"/>
    </location>
</feature>
<dbReference type="Pfam" id="PF20040">
    <property type="entry name" value="DUF6442"/>
    <property type="match status" value="1"/>
</dbReference>
<reference evidence="3" key="4">
    <citation type="submission" date="2022-11" db="EMBL/GenBank/DDBJ databases">
        <title>Draft genome sequence of Sellimonas catena strain 18CBH55.</title>
        <authorList>
            <person name="Atsushi H."/>
            <person name="Moriya O."/>
            <person name="Mitsuo S."/>
        </authorList>
    </citation>
    <scope>NUCLEOTIDE SEQUENCE</scope>
    <source>
        <strain evidence="3">18CBH55</strain>
    </source>
</reference>
<evidence type="ECO:0000313" key="4">
    <source>
        <dbReference type="Proteomes" id="UP001145094"/>
    </source>
</evidence>
<protein>
    <submittedName>
        <fullName evidence="3">Uncharacterized protein</fullName>
    </submittedName>
</protein>
<organism evidence="3 4">
    <name type="scientific">Sellimonas catena</name>
    <dbReference type="NCBI Taxonomy" id="2994035"/>
    <lineage>
        <taxon>Bacteria</taxon>
        <taxon>Bacillati</taxon>
        <taxon>Bacillota</taxon>
        <taxon>Clostridia</taxon>
        <taxon>Lachnospirales</taxon>
        <taxon>Lachnospiraceae</taxon>
        <taxon>Sellimonas</taxon>
    </lineage>
</organism>
<dbReference type="Proteomes" id="UP001145145">
    <property type="component" value="Unassembled WGS sequence"/>
</dbReference>
<dbReference type="AlphaFoldDB" id="A0A9W6FG91"/>
<keyword evidence="1" id="KW-1133">Transmembrane helix</keyword>
<feature type="transmembrane region" description="Helical" evidence="1">
    <location>
        <begin position="82"/>
        <end position="101"/>
    </location>
</feature>
<evidence type="ECO:0000313" key="3">
    <source>
        <dbReference type="EMBL" id="GLG90726.1"/>
    </source>
</evidence>
<gene>
    <name evidence="2" type="ORF">Selli1_11900</name>
    <name evidence="3" type="ORF">Selli2_21530</name>
</gene>
<name>A0A9W6FG91_9FIRM</name>
<comment type="caution">
    <text evidence="3">The sequence shown here is derived from an EMBL/GenBank/DDBJ whole genome shotgun (WGS) entry which is preliminary data.</text>
</comment>
<reference evidence="3 5" key="5">
    <citation type="journal article" date="2023" name="Int. J. Syst. Evol. Microbiol.">
        <title>Sellimonas catena sp. nov., isolated from human faeces.</title>
        <authorList>
            <person name="Hisatomi A."/>
            <person name="Ohkuma M."/>
            <person name="Sakamoto M."/>
        </authorList>
    </citation>
    <scope>NUCLEOTIDE SEQUENCE</scope>
    <source>
        <strain evidence="2 5">12EGH17</strain>
        <strain evidence="3">18CBH55</strain>
    </source>
</reference>
<reference evidence="3" key="3">
    <citation type="submission" date="2022-11" db="EMBL/GenBank/DDBJ databases">
        <title>Draft genome sequence of Sellimonas catena strain 18CBH55.</title>
        <authorList>
            <person name="Hisatomi A."/>
            <person name="Ohkuma M."/>
            <person name="Sakamoto M."/>
        </authorList>
    </citation>
    <scope>NUCLEOTIDE SEQUENCE</scope>
    <source>
        <strain evidence="3">18CBH55</strain>
    </source>
</reference>
<proteinExistence type="predicted"/>